<dbReference type="Gene3D" id="2.60.120.10">
    <property type="entry name" value="Jelly Rolls"/>
    <property type="match status" value="2"/>
</dbReference>
<evidence type="ECO:0000256" key="4">
    <source>
        <dbReference type="ARBA" id="ARBA00030762"/>
    </source>
</evidence>
<comment type="cofactor">
    <cofactor evidence="5">
        <name>Zn(2+)</name>
        <dbReference type="ChEBI" id="CHEBI:29105"/>
    </cofactor>
    <text evidence="5">Binds 1 zinc ion per subunit.</text>
</comment>
<dbReference type="InterPro" id="IPR051804">
    <property type="entry name" value="Carb_Metab_Reg_Kinase/Isom"/>
</dbReference>
<feature type="active site" evidence="6">
    <location>
        <position position="200"/>
    </location>
</feature>
<evidence type="ECO:0000256" key="2">
    <source>
        <dbReference type="ARBA" id="ARBA00022833"/>
    </source>
</evidence>
<dbReference type="CDD" id="cd07010">
    <property type="entry name" value="cupin_PMI_type_I_N_bac"/>
    <property type="match status" value="1"/>
</dbReference>
<dbReference type="GO" id="GO:0005975">
    <property type="term" value="P:carbohydrate metabolic process"/>
    <property type="evidence" value="ECO:0007669"/>
    <property type="project" value="InterPro"/>
</dbReference>
<feature type="domain" description="Phosphomannose isomerase type I catalytic" evidence="7">
    <location>
        <begin position="8"/>
        <end position="117"/>
    </location>
</feature>
<dbReference type="GO" id="GO:0004476">
    <property type="term" value="F:mannose-6-phosphate isomerase activity"/>
    <property type="evidence" value="ECO:0007669"/>
    <property type="project" value="InterPro"/>
</dbReference>
<dbReference type="Pfam" id="PF20511">
    <property type="entry name" value="PMI_typeI_cat"/>
    <property type="match status" value="1"/>
</dbReference>
<feature type="binding site" evidence="5">
    <location>
        <position position="180"/>
    </location>
    <ligand>
        <name>Zn(2+)</name>
        <dbReference type="ChEBI" id="CHEBI:29105"/>
    </ligand>
</feature>
<dbReference type="PANTHER" id="PTHR42742:SF3">
    <property type="entry name" value="FRUCTOKINASE"/>
    <property type="match status" value="1"/>
</dbReference>
<reference evidence="9" key="2">
    <citation type="journal article" date="2024" name="Antonie Van Leeuwenhoek">
        <title>Roseihalotalea indica gen. nov., sp. nov., a halophilic Bacteroidetes from mesopelagic Southwest Indian Ocean with higher carbohydrate metabolic potential.</title>
        <authorList>
            <person name="Chen B."/>
            <person name="Zhang M."/>
            <person name="Lin D."/>
            <person name="Ye J."/>
            <person name="Tang K."/>
        </authorList>
    </citation>
    <scope>NUCLEOTIDE SEQUENCE</scope>
    <source>
        <strain evidence="9">TK19036</strain>
    </source>
</reference>
<dbReference type="PANTHER" id="PTHR42742">
    <property type="entry name" value="TRANSCRIPTIONAL REPRESSOR MPRA"/>
    <property type="match status" value="1"/>
</dbReference>
<sequence length="327" mass="37335">MTELYPLKFKTIFKDKIWGGEKIKTVLGKDFAPLPNCGETWEISGVTGNVSEVAEGALAGKNLQELLETYKGKLVGERVYQQYGNEFPLLVKFIDANDDLSIQVHPDDELAQKRHNSFGKTEMWYIMQADEEAQLTVGFNQPMSRSKYLDYFEDGKLMSILNEEEVQEGDVFFLPAGRVHSIGKGILLAEIQQTSDVTYRIYDFDRKDDQGKTRELHVEQALDAIDYQQHDEYKTLYEAKENEVVEMVKSPYFVTSRLQYTENTSRSYEGRDSFTIYVCVDGEADIFSNGTRYPIKKGEAYLLPASVQKVELVTSSGFTLLESYVPE</sequence>
<evidence type="ECO:0000259" key="8">
    <source>
        <dbReference type="Pfam" id="PF21621"/>
    </source>
</evidence>
<feature type="binding site" evidence="5">
    <location>
        <position position="105"/>
    </location>
    <ligand>
        <name>Zn(2+)</name>
        <dbReference type="ChEBI" id="CHEBI:29105"/>
    </ligand>
</feature>
<dbReference type="GO" id="GO:0008270">
    <property type="term" value="F:zinc ion binding"/>
    <property type="evidence" value="ECO:0007669"/>
    <property type="project" value="InterPro"/>
</dbReference>
<accession>A0AA49PZC0</accession>
<dbReference type="PIRSF" id="PIRSF036894">
    <property type="entry name" value="PMI_Firm_short"/>
    <property type="match status" value="1"/>
</dbReference>
<dbReference type="InterPro" id="IPR011051">
    <property type="entry name" value="RmlC_Cupin_sf"/>
</dbReference>
<evidence type="ECO:0000256" key="5">
    <source>
        <dbReference type="PIRSR" id="PIRSR036894-1"/>
    </source>
</evidence>
<dbReference type="InterPro" id="IPR046457">
    <property type="entry name" value="PMI_typeI_cat"/>
</dbReference>
<keyword evidence="1 5" id="KW-0479">Metal-binding</keyword>
<evidence type="ECO:0000256" key="3">
    <source>
        <dbReference type="ARBA" id="ARBA00029741"/>
    </source>
</evidence>
<feature type="binding site" evidence="5">
    <location>
        <position position="122"/>
    </location>
    <ligand>
        <name>Zn(2+)</name>
        <dbReference type="ChEBI" id="CHEBI:29105"/>
    </ligand>
</feature>
<dbReference type="InterPro" id="IPR049071">
    <property type="entry name" value="MPI_cupin_dom"/>
</dbReference>
<dbReference type="EMBL" id="CP120682">
    <property type="protein sequence ID" value="WKN39920.1"/>
    <property type="molecule type" value="Genomic_DNA"/>
</dbReference>
<evidence type="ECO:0000313" key="9">
    <source>
        <dbReference type="EMBL" id="WKN39920.1"/>
    </source>
</evidence>
<evidence type="ECO:0000259" key="7">
    <source>
        <dbReference type="Pfam" id="PF20511"/>
    </source>
</evidence>
<keyword evidence="9" id="KW-0413">Isomerase</keyword>
<protein>
    <recommendedName>
        <fullName evidence="3">Phosphohexomutase</fullName>
    </recommendedName>
    <alternativeName>
        <fullName evidence="4">Phosphomannose isomerase</fullName>
    </alternativeName>
</protein>
<gene>
    <name evidence="9" type="ORF">K4G66_14600</name>
</gene>
<organism evidence="9">
    <name type="scientific">Roseihalotalea indica</name>
    <dbReference type="NCBI Taxonomy" id="2867963"/>
    <lineage>
        <taxon>Bacteria</taxon>
        <taxon>Pseudomonadati</taxon>
        <taxon>Bacteroidota</taxon>
        <taxon>Cytophagia</taxon>
        <taxon>Cytophagales</taxon>
        <taxon>Catalimonadaceae</taxon>
        <taxon>Roseihalotalea</taxon>
    </lineage>
</organism>
<dbReference type="InterPro" id="IPR014710">
    <property type="entry name" value="RmlC-like_jellyroll"/>
</dbReference>
<dbReference type="InterPro" id="IPR014628">
    <property type="entry name" value="Man6P_isomerase_Firm_short"/>
</dbReference>
<name>A0AA49PZC0_9BACT</name>
<dbReference type="Pfam" id="PF21621">
    <property type="entry name" value="MPI_cupin_dom"/>
    <property type="match status" value="1"/>
</dbReference>
<dbReference type="SUPFAM" id="SSF51182">
    <property type="entry name" value="RmlC-like cupins"/>
    <property type="match status" value="1"/>
</dbReference>
<feature type="domain" description="Mannose-6-phosphate isomerase cupin" evidence="8">
    <location>
        <begin position="247"/>
        <end position="313"/>
    </location>
</feature>
<keyword evidence="2 5" id="KW-0862">Zinc</keyword>
<evidence type="ECO:0000256" key="6">
    <source>
        <dbReference type="PIRSR" id="PIRSR036894-2"/>
    </source>
</evidence>
<reference evidence="9" key="1">
    <citation type="journal article" date="2023" name="Comput. Struct. Biotechnol. J.">
        <title>Discovery of a novel marine Bacteroidetes with a rich repertoire of carbohydrate-active enzymes.</title>
        <authorList>
            <person name="Chen B."/>
            <person name="Liu G."/>
            <person name="Chen Q."/>
            <person name="Wang H."/>
            <person name="Liu L."/>
            <person name="Tang K."/>
        </authorList>
    </citation>
    <scope>NUCLEOTIDE SEQUENCE</scope>
    <source>
        <strain evidence="9">TK19036</strain>
    </source>
</reference>
<proteinExistence type="predicted"/>
<evidence type="ECO:0000256" key="1">
    <source>
        <dbReference type="ARBA" id="ARBA00022723"/>
    </source>
</evidence>
<dbReference type="AlphaFoldDB" id="A0AA49PZC0"/>